<dbReference type="EMBL" id="FUYH01000054">
    <property type="protein sequence ID" value="SKB01159.1"/>
    <property type="molecule type" value="Genomic_DNA"/>
</dbReference>
<evidence type="ECO:0000313" key="2">
    <source>
        <dbReference type="Proteomes" id="UP000190105"/>
    </source>
</evidence>
<evidence type="ECO:0000313" key="1">
    <source>
        <dbReference type="EMBL" id="SKB01159.1"/>
    </source>
</evidence>
<dbReference type="STRING" id="1147123.SAMN05443428_1544"/>
<dbReference type="RefSeq" id="WP_179122344.1">
    <property type="nucleotide sequence ID" value="NZ_FUYH01000054.1"/>
</dbReference>
<dbReference type="AlphaFoldDB" id="A0A1T4YHA3"/>
<name>A0A1T4YHA3_9CLOT</name>
<reference evidence="2" key="1">
    <citation type="submission" date="2017-02" db="EMBL/GenBank/DDBJ databases">
        <authorList>
            <person name="Varghese N."/>
            <person name="Submissions S."/>
        </authorList>
    </citation>
    <scope>NUCLEOTIDE SEQUENCE [LARGE SCALE GENOMIC DNA]</scope>
    <source>
        <strain evidence="2">USBA 833</strain>
    </source>
</reference>
<gene>
    <name evidence="1" type="ORF">SAMN05443428_1544</name>
</gene>
<proteinExistence type="predicted"/>
<protein>
    <submittedName>
        <fullName evidence="1">Uncharacterized protein</fullName>
    </submittedName>
</protein>
<keyword evidence="2" id="KW-1185">Reference proteome</keyword>
<accession>A0A1T4YHA3</accession>
<organism evidence="1 2">
    <name type="scientific">Caloramator quimbayensis</name>
    <dbReference type="NCBI Taxonomy" id="1147123"/>
    <lineage>
        <taxon>Bacteria</taxon>
        <taxon>Bacillati</taxon>
        <taxon>Bacillota</taxon>
        <taxon>Clostridia</taxon>
        <taxon>Eubacteriales</taxon>
        <taxon>Clostridiaceae</taxon>
        <taxon>Caloramator</taxon>
    </lineage>
</organism>
<sequence>MIRQALEKKLGKKLSDGQFKDIMQMATDDIRVNRIDFNKKTRLEDVIIIAQYCYLVL</sequence>
<dbReference type="Proteomes" id="UP000190105">
    <property type="component" value="Unassembled WGS sequence"/>
</dbReference>